<dbReference type="KEGG" id="aten:116307558"/>
<evidence type="ECO:0000256" key="4">
    <source>
        <dbReference type="ARBA" id="ARBA00023203"/>
    </source>
</evidence>
<comment type="function">
    <text evidence="5">F-actin-capping proteins bind in a Ca(2+)-independent manner to the fast growing ends of actin filaments (barbed end) thereby blocking the exchange of subunits at these ends. Unlike other capping proteins (such as gelsolin and severin), these proteins do not sever actin filaments.</text>
</comment>
<proteinExistence type="inferred from homology"/>
<evidence type="ECO:0000256" key="1">
    <source>
        <dbReference type="ARBA" id="ARBA00010479"/>
    </source>
</evidence>
<accession>A0A6P8JA57</accession>
<comment type="subunit">
    <text evidence="5">Heterodimer of an alpha and a beta subunit.</text>
</comment>
<dbReference type="InterPro" id="IPR042489">
    <property type="entry name" value="CapZ_alpha_1"/>
</dbReference>
<dbReference type="InterPro" id="IPR042276">
    <property type="entry name" value="CapZ_alpha/beta_2"/>
</dbReference>
<dbReference type="AlphaFoldDB" id="A0A6P8JA57"/>
<dbReference type="Pfam" id="PF01267">
    <property type="entry name" value="F-actin_cap_A"/>
    <property type="match status" value="1"/>
</dbReference>
<dbReference type="OrthoDB" id="340550at2759"/>
<keyword evidence="4 5" id="KW-0009">Actin-binding</keyword>
<dbReference type="SUPFAM" id="SSF90096">
    <property type="entry name" value="Subunits of heterodimeric actin filament capping protein Capz"/>
    <property type="match status" value="1"/>
</dbReference>
<dbReference type="GO" id="GO:0051016">
    <property type="term" value="P:barbed-end actin filament capping"/>
    <property type="evidence" value="ECO:0007669"/>
    <property type="project" value="UniProtKB-UniRule"/>
</dbReference>
<protein>
    <recommendedName>
        <fullName evidence="2 5">F-actin-capping protein subunit alpha</fullName>
    </recommendedName>
</protein>
<dbReference type="PROSITE" id="PS00748">
    <property type="entry name" value="F_ACTIN_CAPPING_A_1"/>
    <property type="match status" value="1"/>
</dbReference>
<comment type="similarity">
    <text evidence="1 5">Belongs to the F-actin-capping protein alpha subunit family.</text>
</comment>
<dbReference type="InterPro" id="IPR037282">
    <property type="entry name" value="CapZ_alpha/beta"/>
</dbReference>
<organism evidence="6 7">
    <name type="scientific">Actinia tenebrosa</name>
    <name type="common">Australian red waratah sea anemone</name>
    <dbReference type="NCBI Taxonomy" id="6105"/>
    <lineage>
        <taxon>Eukaryota</taxon>
        <taxon>Metazoa</taxon>
        <taxon>Cnidaria</taxon>
        <taxon>Anthozoa</taxon>
        <taxon>Hexacorallia</taxon>
        <taxon>Actiniaria</taxon>
        <taxon>Actiniidae</taxon>
        <taxon>Actinia</taxon>
    </lineage>
</organism>
<dbReference type="RefSeq" id="XP_031573705.1">
    <property type="nucleotide sequence ID" value="XM_031717845.1"/>
</dbReference>
<evidence type="ECO:0000256" key="5">
    <source>
        <dbReference type="RuleBase" id="RU365077"/>
    </source>
</evidence>
<evidence type="ECO:0000313" key="6">
    <source>
        <dbReference type="Proteomes" id="UP000515163"/>
    </source>
</evidence>
<dbReference type="InterPro" id="IPR002189">
    <property type="entry name" value="CapZ_alpha"/>
</dbReference>
<dbReference type="PRINTS" id="PR00191">
    <property type="entry name" value="FACTINCAPA"/>
</dbReference>
<evidence type="ECO:0000256" key="2">
    <source>
        <dbReference type="ARBA" id="ARBA00014038"/>
    </source>
</evidence>
<dbReference type="GO" id="GO:0030036">
    <property type="term" value="P:actin cytoskeleton organization"/>
    <property type="evidence" value="ECO:0007669"/>
    <property type="project" value="TreeGrafter"/>
</dbReference>
<dbReference type="Proteomes" id="UP000515163">
    <property type="component" value="Unplaced"/>
</dbReference>
<dbReference type="PROSITE" id="PS00749">
    <property type="entry name" value="F_ACTIN_CAPPING_A_2"/>
    <property type="match status" value="1"/>
</dbReference>
<keyword evidence="3 5" id="KW-0117">Actin capping</keyword>
<dbReference type="PANTHER" id="PTHR10653:SF0">
    <property type="entry name" value="F-ACTIN-CAPPING PROTEIN SUBUNIT ALPHA"/>
    <property type="match status" value="1"/>
</dbReference>
<reference evidence="7" key="1">
    <citation type="submission" date="2025-08" db="UniProtKB">
        <authorList>
            <consortium name="RefSeq"/>
        </authorList>
    </citation>
    <scope>IDENTIFICATION</scope>
    <source>
        <tissue evidence="7">Tentacle</tissue>
    </source>
</reference>
<dbReference type="Gene3D" id="3.30.1140.60">
    <property type="entry name" value="F-actin capping protein, alpha subunit"/>
    <property type="match status" value="1"/>
</dbReference>
<dbReference type="GeneID" id="116307558"/>
<dbReference type="GO" id="GO:0008290">
    <property type="term" value="C:F-actin capping protein complex"/>
    <property type="evidence" value="ECO:0007669"/>
    <property type="project" value="UniProtKB-UniRule"/>
</dbReference>
<dbReference type="Gene3D" id="3.90.1150.210">
    <property type="entry name" value="F-actin capping protein, beta subunit"/>
    <property type="match status" value="1"/>
</dbReference>
<keyword evidence="6" id="KW-1185">Reference proteome</keyword>
<dbReference type="FunFam" id="3.90.1150.210:FF:000003">
    <property type="entry name" value="F-actin-capping protein subunit alpha"/>
    <property type="match status" value="1"/>
</dbReference>
<name>A0A6P8JA57_ACTTE</name>
<dbReference type="PANTHER" id="PTHR10653">
    <property type="entry name" value="F-ACTIN-CAPPING PROTEIN SUBUNIT ALPHA"/>
    <property type="match status" value="1"/>
</dbReference>
<dbReference type="GO" id="GO:0030863">
    <property type="term" value="C:cortical cytoskeleton"/>
    <property type="evidence" value="ECO:0007669"/>
    <property type="project" value="TreeGrafter"/>
</dbReference>
<dbReference type="GO" id="GO:0051015">
    <property type="term" value="F:actin filament binding"/>
    <property type="evidence" value="ECO:0007669"/>
    <property type="project" value="TreeGrafter"/>
</dbReference>
<dbReference type="FunCoup" id="A0A6P8JA57">
    <property type="interactions" value="2605"/>
</dbReference>
<evidence type="ECO:0000313" key="7">
    <source>
        <dbReference type="RefSeq" id="XP_031573705.1"/>
    </source>
</evidence>
<dbReference type="InterPro" id="IPR017865">
    <property type="entry name" value="F-actin_cap_asu_CS"/>
</dbReference>
<dbReference type="InParanoid" id="A0A6P8JA57"/>
<evidence type="ECO:0000256" key="3">
    <source>
        <dbReference type="ARBA" id="ARBA00022467"/>
    </source>
</evidence>
<gene>
    <name evidence="7" type="primary">LOC116307558</name>
</gene>
<sequence>MADYDAPISDDEKVRIASNFIKHAPPGEFNEVFTDARLLLNNDSLLKEKGASAFSDYNKEQFTPARLGSSDEQVLITRHGELPDGRFVDPRSKQVFTYDHLRKEAKDLEPSDIDTTAEPWRASIDESFRVYVKDHYPHGVCTVYGKSSGGSITIVACIEDHLFQPHNFWNGRWRSEWSMTFNKNGGETVELKGILKLQVHYYEDGNVQLVSSKELEEEIKITRETATANLFVEIVEKAESDYQKAISENYSTMSDTTFKALRRQLPITRTKIDWNKILNYKIGQELKSS</sequence>